<keyword evidence="4 8" id="KW-0547">Nucleotide-binding</keyword>
<evidence type="ECO:0000256" key="3">
    <source>
        <dbReference type="ARBA" id="ARBA00022679"/>
    </source>
</evidence>
<dbReference type="GeneID" id="58050232"/>
<keyword evidence="5 8" id="KW-0418">Kinase</keyword>
<comment type="catalytic activity">
    <reaction evidence="8 10">
        <text>D-xylulose + ATP = D-xylulose 5-phosphate + ADP + H(+)</text>
        <dbReference type="Rhea" id="RHEA:10964"/>
        <dbReference type="ChEBI" id="CHEBI:15378"/>
        <dbReference type="ChEBI" id="CHEBI:17140"/>
        <dbReference type="ChEBI" id="CHEBI:30616"/>
        <dbReference type="ChEBI" id="CHEBI:57737"/>
        <dbReference type="ChEBI" id="CHEBI:456216"/>
        <dbReference type="EC" id="2.7.1.17"/>
    </reaction>
</comment>
<evidence type="ECO:0000256" key="7">
    <source>
        <dbReference type="ARBA" id="ARBA00023277"/>
    </source>
</evidence>
<comment type="similarity">
    <text evidence="1 8 9">Belongs to the FGGY kinase family.</text>
</comment>
<dbReference type="EC" id="2.7.1.17" evidence="8 10"/>
<dbReference type="InterPro" id="IPR018483">
    <property type="entry name" value="Carb_kinase_FGGY_CS"/>
</dbReference>
<feature type="active site" description="Proton acceptor" evidence="8">
    <location>
        <position position="236"/>
    </location>
</feature>
<dbReference type="PANTHER" id="PTHR43095:SF5">
    <property type="entry name" value="XYLULOSE KINASE"/>
    <property type="match status" value="1"/>
</dbReference>
<feature type="domain" description="Carbohydrate kinase FGGY C-terminal" evidence="12">
    <location>
        <begin position="253"/>
        <end position="438"/>
    </location>
</feature>
<organism evidence="13 14">
    <name type="scientific">Staphylococcus caprae</name>
    <dbReference type="NCBI Taxonomy" id="29380"/>
    <lineage>
        <taxon>Bacteria</taxon>
        <taxon>Bacillati</taxon>
        <taxon>Bacillota</taxon>
        <taxon>Bacilli</taxon>
        <taxon>Bacillales</taxon>
        <taxon>Staphylococcaceae</taxon>
        <taxon>Staphylococcus</taxon>
    </lineage>
</organism>
<dbReference type="HAMAP" id="MF_02220">
    <property type="entry name" value="XylB"/>
    <property type="match status" value="1"/>
</dbReference>
<dbReference type="InterPro" id="IPR043129">
    <property type="entry name" value="ATPase_NBD"/>
</dbReference>
<dbReference type="NCBIfam" id="TIGR01312">
    <property type="entry name" value="XylB"/>
    <property type="match status" value="1"/>
</dbReference>
<gene>
    <name evidence="8 10" type="primary">xylB</name>
    <name evidence="13" type="ORF">JMUB590_0461</name>
</gene>
<name>A0ABM7FSV7_9STAP</name>
<evidence type="ECO:0000256" key="1">
    <source>
        <dbReference type="ARBA" id="ARBA00009156"/>
    </source>
</evidence>
<evidence type="ECO:0000256" key="4">
    <source>
        <dbReference type="ARBA" id="ARBA00022741"/>
    </source>
</evidence>
<dbReference type="EMBL" id="AP018586">
    <property type="protein sequence ID" value="BBD91571.1"/>
    <property type="molecule type" value="Genomic_DNA"/>
</dbReference>
<keyword evidence="3 8" id="KW-0808">Transferase</keyword>
<dbReference type="PROSITE" id="PS00445">
    <property type="entry name" value="FGGY_KINASES_2"/>
    <property type="match status" value="1"/>
</dbReference>
<keyword evidence="2 8" id="KW-0859">Xylose metabolism</keyword>
<dbReference type="Pfam" id="PF02782">
    <property type="entry name" value="FGGY_C"/>
    <property type="match status" value="1"/>
</dbReference>
<dbReference type="SUPFAM" id="SSF53067">
    <property type="entry name" value="Actin-like ATPase domain"/>
    <property type="match status" value="2"/>
</dbReference>
<evidence type="ECO:0000313" key="14">
    <source>
        <dbReference type="Proteomes" id="UP000274772"/>
    </source>
</evidence>
<evidence type="ECO:0000256" key="8">
    <source>
        <dbReference type="HAMAP-Rule" id="MF_02220"/>
    </source>
</evidence>
<evidence type="ECO:0000256" key="9">
    <source>
        <dbReference type="RuleBase" id="RU003733"/>
    </source>
</evidence>
<dbReference type="InterPro" id="IPR000577">
    <property type="entry name" value="Carb_kinase_FGGY"/>
</dbReference>
<accession>A0ABM7FSV7</accession>
<feature type="domain" description="Carbohydrate kinase FGGY N-terminal" evidence="11">
    <location>
        <begin position="4"/>
        <end position="243"/>
    </location>
</feature>
<dbReference type="InterPro" id="IPR018484">
    <property type="entry name" value="FGGY_N"/>
</dbReference>
<reference evidence="13 14" key="1">
    <citation type="submission" date="2018-05" db="EMBL/GenBank/DDBJ databases">
        <title>Complete genome sequencing of three human clinical isolates of Staphylococcus caprae reveals virulence factors similar to those of S. epidermidis and S. capitis.</title>
        <authorList>
            <person name="Watanabe S."/>
            <person name="Cui L."/>
        </authorList>
    </citation>
    <scope>NUCLEOTIDE SEQUENCE [LARGE SCALE GENOMIC DNA]</scope>
    <source>
        <strain evidence="13 14">JMUB590</strain>
    </source>
</reference>
<dbReference type="InterPro" id="IPR006000">
    <property type="entry name" value="Xylulokinase"/>
</dbReference>
<dbReference type="PANTHER" id="PTHR43095">
    <property type="entry name" value="SUGAR KINASE"/>
    <property type="match status" value="1"/>
</dbReference>
<dbReference type="PROSITE" id="PS00933">
    <property type="entry name" value="FGGY_KINASES_1"/>
    <property type="match status" value="1"/>
</dbReference>
<evidence type="ECO:0000256" key="10">
    <source>
        <dbReference type="RuleBase" id="RU364073"/>
    </source>
</evidence>
<dbReference type="PIRSF" id="PIRSF000538">
    <property type="entry name" value="GlpK"/>
    <property type="match status" value="1"/>
</dbReference>
<evidence type="ECO:0000256" key="6">
    <source>
        <dbReference type="ARBA" id="ARBA00022840"/>
    </source>
</evidence>
<keyword evidence="6 8" id="KW-0067">ATP-binding</keyword>
<dbReference type="InterPro" id="IPR050406">
    <property type="entry name" value="FGGY_Carb_Kinase"/>
</dbReference>
<feature type="site" description="Important for activity" evidence="8">
    <location>
        <position position="9"/>
    </location>
</feature>
<dbReference type="Pfam" id="PF00370">
    <property type="entry name" value="FGGY_N"/>
    <property type="match status" value="1"/>
</dbReference>
<proteinExistence type="inferred from homology"/>
<sequence length="495" mass="55695">MEEVVLGIDLGTSAIKIIAVNHQGEVLDTVSEPLELFQDQPGYSEQNPDDWYESTKRGIQRITSSQMLKNKIVKGLSFSGQMHGLIILDKQGKPLRRAILWNDTRNSEQCRQIKEIYGERLNYNPILEGFTLPKMLWVQQHEPDIWEQVHVFMLPKDYLRYCLTDQIHMEYSDAASTLLLNPQTNQWTKEVGARFNIHDIYPPLVHSHECVGYIKSSLAKELGFESDVAVYAGGGDNACGAIGAGVINDKEALCSVGTSGVVLNVEYNHVTAYDHNLHFFNHSIPDTYYAMGVTLAAGYSLNWLKKTFFENDSFETILKNAETSKLGANGLLFAPYLAGERTPHGDAQIRGSFIGISGQHTKADFARAVVEGITYSLYDSIKLMREAGHEINSITSIGGGAKSKFWLQLQADIFNMEVKKLKHEEGPSMGAAMLAAYGLGWYASIEACVASFIKVEEIFKPNKEKHQQYKKYHDIYQRIYHQTKHLTEDLLKISK</sequence>
<dbReference type="Proteomes" id="UP000274772">
    <property type="component" value="Chromosome"/>
</dbReference>
<protein>
    <recommendedName>
        <fullName evidence="8 10">Xylulose kinase</fullName>
        <shortName evidence="8 10">Xylulokinase</shortName>
        <ecNumber evidence="8 10">2.7.1.17</ecNumber>
    </recommendedName>
</protein>
<evidence type="ECO:0000256" key="2">
    <source>
        <dbReference type="ARBA" id="ARBA00022629"/>
    </source>
</evidence>
<dbReference type="RefSeq" id="WP_002444287.1">
    <property type="nucleotide sequence ID" value="NZ_AP018586.1"/>
</dbReference>
<dbReference type="CDD" id="cd07808">
    <property type="entry name" value="ASKHA_NBD_FGGY_EcXK-like"/>
    <property type="match status" value="1"/>
</dbReference>
<evidence type="ECO:0000259" key="11">
    <source>
        <dbReference type="Pfam" id="PF00370"/>
    </source>
</evidence>
<evidence type="ECO:0000259" key="12">
    <source>
        <dbReference type="Pfam" id="PF02782"/>
    </source>
</evidence>
<dbReference type="InterPro" id="IPR018485">
    <property type="entry name" value="FGGY_C"/>
</dbReference>
<feature type="binding site" evidence="8">
    <location>
        <begin position="82"/>
        <end position="83"/>
    </location>
    <ligand>
        <name>substrate</name>
    </ligand>
</feature>
<evidence type="ECO:0000256" key="5">
    <source>
        <dbReference type="ARBA" id="ARBA00022777"/>
    </source>
</evidence>
<evidence type="ECO:0000313" key="13">
    <source>
        <dbReference type="EMBL" id="BBD91571.1"/>
    </source>
</evidence>
<dbReference type="Gene3D" id="3.30.420.40">
    <property type="match status" value="2"/>
</dbReference>
<keyword evidence="14" id="KW-1185">Reference proteome</keyword>
<keyword evidence="7 8" id="KW-0119">Carbohydrate metabolism</keyword>
<comment type="function">
    <text evidence="8">Catalyzes the phosphorylation of D-xylulose to D-xylulose 5-phosphate.</text>
</comment>